<dbReference type="Gene3D" id="3.40.50.300">
    <property type="entry name" value="P-loop containing nucleotide triphosphate hydrolases"/>
    <property type="match status" value="1"/>
</dbReference>
<evidence type="ECO:0000256" key="2">
    <source>
        <dbReference type="ARBA" id="ARBA00022448"/>
    </source>
</evidence>
<keyword evidence="4" id="KW-0067">ATP-binding</keyword>
<proteinExistence type="inferred from homology"/>
<keyword evidence="2" id="KW-0813">Transport</keyword>
<keyword evidence="4" id="KW-0547">Nucleotide-binding</keyword>
<dbReference type="GO" id="GO:0016887">
    <property type="term" value="F:ATP hydrolysis activity"/>
    <property type="evidence" value="ECO:0007669"/>
    <property type="project" value="InterPro"/>
</dbReference>
<dbReference type="PANTHER" id="PTHR43335">
    <property type="entry name" value="ABC TRANSPORTER, ATP-BINDING PROTEIN"/>
    <property type="match status" value="1"/>
</dbReference>
<feature type="domain" description="ABC transporter" evidence="3">
    <location>
        <begin position="20"/>
        <end position="44"/>
    </location>
</feature>
<accession>A0A9D1NAF0</accession>
<comment type="caution">
    <text evidence="4">The sequence shown here is derived from an EMBL/GenBank/DDBJ whole genome shotgun (WGS) entry which is preliminary data.</text>
</comment>
<evidence type="ECO:0000313" key="4">
    <source>
        <dbReference type="EMBL" id="HIU98922.1"/>
    </source>
</evidence>
<dbReference type="EMBL" id="DVOE01000056">
    <property type="protein sequence ID" value="HIU98922.1"/>
    <property type="molecule type" value="Genomic_DNA"/>
</dbReference>
<gene>
    <name evidence="4" type="ORF">IAC73_03660</name>
</gene>
<evidence type="ECO:0000259" key="3">
    <source>
        <dbReference type="Pfam" id="PF00005"/>
    </source>
</evidence>
<sequence>MLKIDSLTKIYGRGGVKAVDDLSLTVADGEIYGFIGPNGAGKST</sequence>
<dbReference type="Proteomes" id="UP000886857">
    <property type="component" value="Unassembled WGS sequence"/>
</dbReference>
<dbReference type="PANTHER" id="PTHR43335:SF4">
    <property type="entry name" value="ABC TRANSPORTER, ATP-BINDING PROTEIN"/>
    <property type="match status" value="1"/>
</dbReference>
<feature type="non-terminal residue" evidence="4">
    <location>
        <position position="44"/>
    </location>
</feature>
<dbReference type="AlphaFoldDB" id="A0A9D1NAF0"/>
<dbReference type="InterPro" id="IPR027417">
    <property type="entry name" value="P-loop_NTPase"/>
</dbReference>
<organism evidence="4 5">
    <name type="scientific">Candidatus Limadaptatus stercoripullorum</name>
    <dbReference type="NCBI Taxonomy" id="2840846"/>
    <lineage>
        <taxon>Bacteria</taxon>
        <taxon>Bacillati</taxon>
        <taxon>Bacillota</taxon>
        <taxon>Clostridia</taxon>
        <taxon>Eubacteriales</taxon>
        <taxon>Candidatus Limadaptatus</taxon>
    </lineage>
</organism>
<dbReference type="GO" id="GO:0005524">
    <property type="term" value="F:ATP binding"/>
    <property type="evidence" value="ECO:0007669"/>
    <property type="project" value="UniProtKB-KW"/>
</dbReference>
<reference evidence="4" key="2">
    <citation type="journal article" date="2021" name="PeerJ">
        <title>Extensive microbial diversity within the chicken gut microbiome revealed by metagenomics and culture.</title>
        <authorList>
            <person name="Gilroy R."/>
            <person name="Ravi A."/>
            <person name="Getino M."/>
            <person name="Pursley I."/>
            <person name="Horton D.L."/>
            <person name="Alikhan N.F."/>
            <person name="Baker D."/>
            <person name="Gharbi K."/>
            <person name="Hall N."/>
            <person name="Watson M."/>
            <person name="Adriaenssens E.M."/>
            <person name="Foster-Nyarko E."/>
            <person name="Jarju S."/>
            <person name="Secka A."/>
            <person name="Antonio M."/>
            <person name="Oren A."/>
            <person name="Chaudhuri R.R."/>
            <person name="La Ragione R."/>
            <person name="Hildebrand F."/>
            <person name="Pallen M.J."/>
        </authorList>
    </citation>
    <scope>NUCLEOTIDE SEQUENCE</scope>
    <source>
        <strain evidence="4">10406</strain>
    </source>
</reference>
<protein>
    <submittedName>
        <fullName evidence="4">ATP-binding cassette domain-containing protein</fullName>
    </submittedName>
</protein>
<dbReference type="SUPFAM" id="SSF52540">
    <property type="entry name" value="P-loop containing nucleoside triphosphate hydrolases"/>
    <property type="match status" value="1"/>
</dbReference>
<evidence type="ECO:0000256" key="1">
    <source>
        <dbReference type="ARBA" id="ARBA00005417"/>
    </source>
</evidence>
<dbReference type="Pfam" id="PF00005">
    <property type="entry name" value="ABC_tran"/>
    <property type="match status" value="1"/>
</dbReference>
<reference evidence="4" key="1">
    <citation type="submission" date="2020-10" db="EMBL/GenBank/DDBJ databases">
        <authorList>
            <person name="Gilroy R."/>
        </authorList>
    </citation>
    <scope>NUCLEOTIDE SEQUENCE</scope>
    <source>
        <strain evidence="4">10406</strain>
    </source>
</reference>
<comment type="similarity">
    <text evidence="1">Belongs to the ABC transporter superfamily.</text>
</comment>
<name>A0A9D1NAF0_9FIRM</name>
<evidence type="ECO:0000313" key="5">
    <source>
        <dbReference type="Proteomes" id="UP000886857"/>
    </source>
</evidence>
<dbReference type="InterPro" id="IPR003439">
    <property type="entry name" value="ABC_transporter-like_ATP-bd"/>
</dbReference>